<evidence type="ECO:0000313" key="2">
    <source>
        <dbReference type="Proteomes" id="UP000025227"/>
    </source>
</evidence>
<evidence type="ECO:0000256" key="1">
    <source>
        <dbReference type="SAM" id="MobiDB-lite"/>
    </source>
</evidence>
<feature type="region of interest" description="Disordered" evidence="1">
    <location>
        <begin position="50"/>
        <end position="73"/>
    </location>
</feature>
<dbReference type="Proteomes" id="UP000025227">
    <property type="component" value="Unplaced"/>
</dbReference>
<feature type="region of interest" description="Disordered" evidence="1">
    <location>
        <begin position="569"/>
        <end position="590"/>
    </location>
</feature>
<feature type="compositionally biased region" description="Basic residues" evidence="1">
    <location>
        <begin position="333"/>
        <end position="344"/>
    </location>
</feature>
<dbReference type="WBParaSite" id="HCON_00143250-00001">
    <property type="protein sequence ID" value="HCON_00143250-00001"/>
    <property type="gene ID" value="HCON_00143250"/>
</dbReference>
<accession>A0A7I4YUT5</accession>
<dbReference type="OrthoDB" id="5873545at2759"/>
<name>A0A7I4YUT5_HAECO</name>
<reference evidence="3" key="1">
    <citation type="submission" date="2020-12" db="UniProtKB">
        <authorList>
            <consortium name="WormBaseParasite"/>
        </authorList>
    </citation>
    <scope>IDENTIFICATION</scope>
    <source>
        <strain evidence="3">MHco3</strain>
    </source>
</reference>
<sequence>MERVVENPNDLSLEDRRPSRVTTSQMNTNHAYDSAMSDGITTTQQTLIASTSGTNETTSASSAHESALPKGKRATWSESELGKLANLFERHRTANGGVQWAELGSAWESLRSTQDPKSTVSALKAAYAKLSKQIRQANHSADSDGLADLRTSSIPSCPQVGKPREAHANQQNEDLGNKVSRPQSISDGRSSPTQGTESPLGLRIISSRGDRPQGGGTTETPESQPIEALPQRNRNGWTECELGRLANLVERHRTAKGGVQWAELGSAWESLRSTQDPKRTVSALKAAYAKLSKRIRQTDHTADSDGLADLGIPSTQSCPQADSQTGAHSRSPSSRRRNYNLRRSKRSLGGSEMFGLKVNWVDWRTWSKDTGQTAKGGVQWVELGSAWESSRNTQDPKRTVKALQAAYAKLAERTERAESIAASEDPAERRTPSRNSCPQQGSEITVLESQQDGGEENPGHQVFGEVASLQYNIESSEGTAEIENQSPEGNSQELPLDGTREPQPNDDPVTMESRTRSRRRTRRTSRRRRDAVELVHLSSDDVLLTRNWTEALEIQQERGAVIPIFPQQSLQSRRSPIRENGDDPQNRRVQRTKDVIWTTNELAKLAFMVERHRDPDGRIRWADLRSTWDCSRMENDPRRTLSALKAAYATIAGLTDRNEASRSEASNNEHEDEEQPAESNIGEPVTLVNQEHTSLSDGSEAGDSTETLQQRLRERFNRYYRMAIDSKDRQPIRRPREEIPDGVLQLGNRGAPTKQYEIAKLHRVTTTAQVQRLLIRFKDELKIVTSDVETKQQALRRLRERQRGYPAVAREPREKESDVPVAEVREHWEAIIGETQPFHPSDALNEWAREQQTDSRDVGDLSGETWAKIFSKIKPWKATGPDGIQGFWWKKLPEAKERLKAWCLEALCKPHRIIPNWVCRGKIVLIPKGNSEARGPGDFRPIACLNTCYKVLTAMIAQQILQSGRDVLPREQVALRKGVWGCTHAHILDQTICKDTLRRKNTLHTLWLDMTKAFDSVSHGAIK</sequence>
<feature type="compositionally biased region" description="Polar residues" evidence="1">
    <location>
        <begin position="478"/>
        <end position="493"/>
    </location>
</feature>
<feature type="compositionally biased region" description="Basic and acidic residues" evidence="1">
    <location>
        <begin position="576"/>
        <end position="590"/>
    </location>
</feature>
<dbReference type="InterPro" id="IPR043502">
    <property type="entry name" value="DNA/RNA_pol_sf"/>
</dbReference>
<feature type="compositionally biased region" description="Polar residues" evidence="1">
    <location>
        <begin position="433"/>
        <end position="442"/>
    </location>
</feature>
<feature type="region of interest" description="Disordered" evidence="1">
    <location>
        <begin position="478"/>
        <end position="529"/>
    </location>
</feature>
<feature type="compositionally biased region" description="Polar residues" evidence="1">
    <location>
        <begin position="313"/>
        <end position="328"/>
    </location>
</feature>
<proteinExistence type="predicted"/>
<evidence type="ECO:0000313" key="3">
    <source>
        <dbReference type="WBParaSite" id="HCON_00143250-00001"/>
    </source>
</evidence>
<keyword evidence="2" id="KW-1185">Reference proteome</keyword>
<feature type="region of interest" description="Disordered" evidence="1">
    <location>
        <begin position="139"/>
        <end position="235"/>
    </location>
</feature>
<protein>
    <submittedName>
        <fullName evidence="3">Reverse transcriptase domain-containing protein</fullName>
    </submittedName>
</protein>
<feature type="region of interest" description="Disordered" evidence="1">
    <location>
        <begin position="297"/>
        <end position="344"/>
    </location>
</feature>
<feature type="region of interest" description="Disordered" evidence="1">
    <location>
        <begin position="413"/>
        <end position="442"/>
    </location>
</feature>
<feature type="region of interest" description="Disordered" evidence="1">
    <location>
        <begin position="655"/>
        <end position="684"/>
    </location>
</feature>
<feature type="compositionally biased region" description="Low complexity" evidence="1">
    <location>
        <begin position="56"/>
        <end position="66"/>
    </location>
</feature>
<dbReference type="AlphaFoldDB" id="A0A7I4YUT5"/>
<feature type="compositionally biased region" description="Basic residues" evidence="1">
    <location>
        <begin position="516"/>
        <end position="529"/>
    </location>
</feature>
<feature type="compositionally biased region" description="Polar residues" evidence="1">
    <location>
        <begin position="168"/>
        <end position="197"/>
    </location>
</feature>
<dbReference type="PANTHER" id="PTHR35450:SF2">
    <property type="entry name" value="REVERSE TRANSCRIPTASE DOMAIN-CONTAINING PROTEIN"/>
    <property type="match status" value="1"/>
</dbReference>
<feature type="compositionally biased region" description="Polar residues" evidence="1">
    <location>
        <begin position="20"/>
        <end position="31"/>
    </location>
</feature>
<organism evidence="2 3">
    <name type="scientific">Haemonchus contortus</name>
    <name type="common">Barber pole worm</name>
    <dbReference type="NCBI Taxonomy" id="6289"/>
    <lineage>
        <taxon>Eukaryota</taxon>
        <taxon>Metazoa</taxon>
        <taxon>Ecdysozoa</taxon>
        <taxon>Nematoda</taxon>
        <taxon>Chromadorea</taxon>
        <taxon>Rhabditida</taxon>
        <taxon>Rhabditina</taxon>
        <taxon>Rhabditomorpha</taxon>
        <taxon>Strongyloidea</taxon>
        <taxon>Trichostrongylidae</taxon>
        <taxon>Haemonchus</taxon>
    </lineage>
</organism>
<dbReference type="SUPFAM" id="SSF56672">
    <property type="entry name" value="DNA/RNA polymerases"/>
    <property type="match status" value="1"/>
</dbReference>
<feature type="region of interest" description="Disordered" evidence="1">
    <location>
        <begin position="1"/>
        <end position="38"/>
    </location>
</feature>
<dbReference type="PANTHER" id="PTHR35450">
    <property type="entry name" value="REVERSE TRANSCRIPTASE DOMAIN-CONTAINING PROTEIN"/>
    <property type="match status" value="1"/>
</dbReference>